<accession>D8LPY2</accession>
<evidence type="ECO:0000313" key="2">
    <source>
        <dbReference type="EMBL" id="CBN74874.1"/>
    </source>
</evidence>
<name>D8LPY2_ECTSI</name>
<proteinExistence type="predicted"/>
<dbReference type="Gene3D" id="3.40.50.1820">
    <property type="entry name" value="alpha/beta hydrolase"/>
    <property type="match status" value="1"/>
</dbReference>
<dbReference type="GO" id="GO:0016787">
    <property type="term" value="F:hydrolase activity"/>
    <property type="evidence" value="ECO:0007669"/>
    <property type="project" value="InterPro"/>
</dbReference>
<gene>
    <name evidence="2" type="ORF">Esi_0056_0053</name>
</gene>
<sequence length="294" mass="32364">MAGVGSGRPCEVEEISLGATRGILAKPKPVVAASPSLQAPQDLSSCAVVLLPDVFGFDTPETTGAARLLAQQGYNTLVPDIYRGQAWPKGVEQSRRALTEWCSSQDRERMLADVKESVVFFRQREVTRLAVVGFCLGADVLLECAAIDGLFDAGVAFYPTAPSAGARTRIPTLLVFGGNDDASPPETAIKEAHAQLLGWIGTHVHANSGSWEVGRLSRSVLTESDWWPEGKGRSFRPAARETWDRARETWRIQRRPRHGLAATRRTFELPGRMTLPEIIEVFTDIWEVEIVFFF</sequence>
<dbReference type="eggNOG" id="KOG3043">
    <property type="taxonomic scope" value="Eukaryota"/>
</dbReference>
<dbReference type="EMBL" id="FN649735">
    <property type="protein sequence ID" value="CBN74874.1"/>
    <property type="molecule type" value="Genomic_DNA"/>
</dbReference>
<dbReference type="OrthoDB" id="70638at2759"/>
<keyword evidence="3" id="KW-1185">Reference proteome</keyword>
<dbReference type="STRING" id="2880.D8LPY2"/>
<evidence type="ECO:0000259" key="1">
    <source>
        <dbReference type="Pfam" id="PF01738"/>
    </source>
</evidence>
<dbReference type="PANTHER" id="PTHR46623:SF7">
    <property type="entry name" value="CARBOXYMETHYLENEBUTENOLIDASE"/>
    <property type="match status" value="1"/>
</dbReference>
<dbReference type="InterPro" id="IPR051049">
    <property type="entry name" value="Dienelactone_hydrolase-like"/>
</dbReference>
<reference evidence="2 3" key="1">
    <citation type="journal article" date="2010" name="Nature">
        <title>The Ectocarpus genome and the independent evolution of multicellularity in brown algae.</title>
        <authorList>
            <person name="Cock J.M."/>
            <person name="Sterck L."/>
            <person name="Rouze P."/>
            <person name="Scornet D."/>
            <person name="Allen A.E."/>
            <person name="Amoutzias G."/>
            <person name="Anthouard V."/>
            <person name="Artiguenave F."/>
            <person name="Aury J.M."/>
            <person name="Badger J.H."/>
            <person name="Beszteri B."/>
            <person name="Billiau K."/>
            <person name="Bonnet E."/>
            <person name="Bothwell J.H."/>
            <person name="Bowler C."/>
            <person name="Boyen C."/>
            <person name="Brownlee C."/>
            <person name="Carrano C.J."/>
            <person name="Charrier B."/>
            <person name="Cho G.Y."/>
            <person name="Coelho S.M."/>
            <person name="Collen J."/>
            <person name="Corre E."/>
            <person name="Da Silva C."/>
            <person name="Delage L."/>
            <person name="Delaroque N."/>
            <person name="Dittami S.M."/>
            <person name="Doulbeau S."/>
            <person name="Elias M."/>
            <person name="Farnham G."/>
            <person name="Gachon C.M."/>
            <person name="Gschloessl B."/>
            <person name="Heesch S."/>
            <person name="Jabbari K."/>
            <person name="Jubin C."/>
            <person name="Kawai H."/>
            <person name="Kimura K."/>
            <person name="Kloareg B."/>
            <person name="Kupper F.C."/>
            <person name="Lang D."/>
            <person name="Le Bail A."/>
            <person name="Leblanc C."/>
            <person name="Lerouge P."/>
            <person name="Lohr M."/>
            <person name="Lopez P.J."/>
            <person name="Martens C."/>
            <person name="Maumus F."/>
            <person name="Michel G."/>
            <person name="Miranda-Saavedra D."/>
            <person name="Morales J."/>
            <person name="Moreau H."/>
            <person name="Motomura T."/>
            <person name="Nagasato C."/>
            <person name="Napoli C.A."/>
            <person name="Nelson D.R."/>
            <person name="Nyvall-Collen P."/>
            <person name="Peters A.F."/>
            <person name="Pommier C."/>
            <person name="Potin P."/>
            <person name="Poulain J."/>
            <person name="Quesneville H."/>
            <person name="Read B."/>
            <person name="Rensing S.A."/>
            <person name="Ritter A."/>
            <person name="Rousvoal S."/>
            <person name="Samanta M."/>
            <person name="Samson G."/>
            <person name="Schroeder D.C."/>
            <person name="Segurens B."/>
            <person name="Strittmatter M."/>
            <person name="Tonon T."/>
            <person name="Tregear J.W."/>
            <person name="Valentin K."/>
            <person name="von Dassow P."/>
            <person name="Yamagishi T."/>
            <person name="Van de Peer Y."/>
            <person name="Wincker P."/>
        </authorList>
    </citation>
    <scope>NUCLEOTIDE SEQUENCE [LARGE SCALE GENOMIC DNA]</scope>
    <source>
        <strain evidence="3">Ec32 / CCAP1310/4</strain>
    </source>
</reference>
<evidence type="ECO:0000313" key="3">
    <source>
        <dbReference type="Proteomes" id="UP000002630"/>
    </source>
</evidence>
<dbReference type="AlphaFoldDB" id="D8LPY2"/>
<dbReference type="InterPro" id="IPR029058">
    <property type="entry name" value="AB_hydrolase_fold"/>
</dbReference>
<dbReference type="InterPro" id="IPR002925">
    <property type="entry name" value="Dienelactn_hydro"/>
</dbReference>
<feature type="domain" description="Dienelactone hydrolase" evidence="1">
    <location>
        <begin position="40"/>
        <end position="185"/>
    </location>
</feature>
<dbReference type="EMBL" id="FN648774">
    <property type="protein sequence ID" value="CBN74874.1"/>
    <property type="molecule type" value="Genomic_DNA"/>
</dbReference>
<dbReference type="Pfam" id="PF01738">
    <property type="entry name" value="DLH"/>
    <property type="match status" value="1"/>
</dbReference>
<dbReference type="SUPFAM" id="SSF53474">
    <property type="entry name" value="alpha/beta-Hydrolases"/>
    <property type="match status" value="1"/>
</dbReference>
<dbReference type="InParanoid" id="D8LPY2"/>
<protein>
    <recommendedName>
        <fullName evidence="1">Dienelactone hydrolase domain-containing protein</fullName>
    </recommendedName>
</protein>
<organism evidence="2 3">
    <name type="scientific">Ectocarpus siliculosus</name>
    <name type="common">Brown alga</name>
    <name type="synonym">Conferva siliculosa</name>
    <dbReference type="NCBI Taxonomy" id="2880"/>
    <lineage>
        <taxon>Eukaryota</taxon>
        <taxon>Sar</taxon>
        <taxon>Stramenopiles</taxon>
        <taxon>Ochrophyta</taxon>
        <taxon>PX clade</taxon>
        <taxon>Phaeophyceae</taxon>
        <taxon>Ectocarpales</taxon>
        <taxon>Ectocarpaceae</taxon>
        <taxon>Ectocarpus</taxon>
    </lineage>
</organism>
<dbReference type="Proteomes" id="UP000002630">
    <property type="component" value="Linkage Group LG10"/>
</dbReference>
<dbReference type="PANTHER" id="PTHR46623">
    <property type="entry name" value="CARBOXYMETHYLENEBUTENOLIDASE-RELATED"/>
    <property type="match status" value="1"/>
</dbReference>